<feature type="domain" description="Histidine kinase/HSP90-like ATPase" evidence="3">
    <location>
        <begin position="890"/>
        <end position="974"/>
    </location>
</feature>
<dbReference type="Proteomes" id="UP000293925">
    <property type="component" value="Unassembled WGS sequence"/>
</dbReference>
<evidence type="ECO:0000256" key="2">
    <source>
        <dbReference type="SAM" id="Phobius"/>
    </source>
</evidence>
<evidence type="ECO:0008006" key="8">
    <source>
        <dbReference type="Google" id="ProtNLM"/>
    </source>
</evidence>
<evidence type="ECO:0000256" key="1">
    <source>
        <dbReference type="ARBA" id="ARBA00022553"/>
    </source>
</evidence>
<name>A0A4R0Q8H1_9SPHI</name>
<feature type="domain" description="Two component regulator three Y" evidence="4">
    <location>
        <begin position="668"/>
        <end position="727"/>
    </location>
</feature>
<dbReference type="SUPFAM" id="SSF63829">
    <property type="entry name" value="Calcium-dependent phosphotriesterase"/>
    <property type="match status" value="2"/>
</dbReference>
<dbReference type="SUPFAM" id="SSF55874">
    <property type="entry name" value="ATPase domain of HSP90 chaperone/DNA topoisomerase II/histidine kinase"/>
    <property type="match status" value="1"/>
</dbReference>
<dbReference type="InterPro" id="IPR036890">
    <property type="entry name" value="HATPase_C_sf"/>
</dbReference>
<keyword evidence="2" id="KW-0472">Membrane</keyword>
<dbReference type="InterPro" id="IPR003594">
    <property type="entry name" value="HATPase_dom"/>
</dbReference>
<dbReference type="EMBL" id="SJSO01000001">
    <property type="protein sequence ID" value="TCD29756.1"/>
    <property type="molecule type" value="Genomic_DNA"/>
</dbReference>
<evidence type="ECO:0000313" key="6">
    <source>
        <dbReference type="EMBL" id="TCD29756.1"/>
    </source>
</evidence>
<keyword evidence="1" id="KW-0597">Phosphoprotein</keyword>
<dbReference type="PANTHER" id="PTHR43547">
    <property type="entry name" value="TWO-COMPONENT HISTIDINE KINASE"/>
    <property type="match status" value="1"/>
</dbReference>
<keyword evidence="2" id="KW-0812">Transmembrane</keyword>
<dbReference type="Gene3D" id="3.30.565.10">
    <property type="entry name" value="Histidine kinase-like ATPase, C-terminal domain"/>
    <property type="match status" value="1"/>
</dbReference>
<dbReference type="Gene3D" id="2.60.40.10">
    <property type="entry name" value="Immunoglobulins"/>
    <property type="match status" value="1"/>
</dbReference>
<dbReference type="GO" id="GO:0016020">
    <property type="term" value="C:membrane"/>
    <property type="evidence" value="ECO:0007669"/>
    <property type="project" value="InterPro"/>
</dbReference>
<keyword evidence="2" id="KW-1133">Transmembrane helix</keyword>
<dbReference type="AlphaFoldDB" id="A0A4R0Q8H1"/>
<dbReference type="Pfam" id="PF07495">
    <property type="entry name" value="Y_Y_Y"/>
    <property type="match status" value="1"/>
</dbReference>
<dbReference type="GO" id="GO:0046983">
    <property type="term" value="F:protein dimerization activity"/>
    <property type="evidence" value="ECO:0007669"/>
    <property type="project" value="InterPro"/>
</dbReference>
<evidence type="ECO:0000259" key="5">
    <source>
        <dbReference type="Pfam" id="PF07730"/>
    </source>
</evidence>
<dbReference type="InterPro" id="IPR011123">
    <property type="entry name" value="Y_Y_Y"/>
</dbReference>
<dbReference type="InterPro" id="IPR011110">
    <property type="entry name" value="Reg_prop"/>
</dbReference>
<evidence type="ECO:0000259" key="4">
    <source>
        <dbReference type="Pfam" id="PF07495"/>
    </source>
</evidence>
<dbReference type="GO" id="GO:0000155">
    <property type="term" value="F:phosphorelay sensor kinase activity"/>
    <property type="evidence" value="ECO:0007669"/>
    <property type="project" value="InterPro"/>
</dbReference>
<dbReference type="Gene3D" id="2.130.10.10">
    <property type="entry name" value="YVTN repeat-like/Quinoprotein amine dehydrogenase"/>
    <property type="match status" value="3"/>
</dbReference>
<dbReference type="InterPro" id="IPR015943">
    <property type="entry name" value="WD40/YVTN_repeat-like_dom_sf"/>
</dbReference>
<sequence length="981" mass="111986">MKEIMLILYYMCSKLSIIKINFIFSFILLFSLKLSAQSYNFTNYSLKDGLPQSQVMVIYQAKDRTLWLGTFGGVSNFDGRQFTSYSKADGLGSNSINCILEDNQNQIYFGTEAGINTLKKGKISTLSSGRGVSHLLKDKQGTVWGITGRKLFKIENGKLVFYPIEDKSIHAINADKFGNLYAVVSEKGIYQLKNNKWVFYQELPREVIASSISKLLFDRKIKNKVYLLTYRNGIYVLENGISKPFFKNPGIDTYYSIAQDSKGNMWVGSEKGAYLIHKNGSIIHFNGENGLSDNQVNEIFSDTENNIWVSCFSDGIYKYEGDAFIHYNKFKGQNIAYPISGIAADKNDNLWFGTFNKGVFKYDGKNVQNVDIPAFKDKKIYFVYADRAKNIWFSTYGNGVWKYDGHKFSQVLKPERFDNSSIAEDEVGGIWINGLMSSTYLKDGKAERISGFDGYLSCIYPFNKDSVFLGTSKGVTLIKNKKIDKTFHIKSLINVHVLSIIKHDDNLIFATLGDGIITWNLKTKAIKRYVVADGLNSNDIYSLATDKKNNLWAGTGRGINKLTFNKRQQNYEVFRDHPLIVECNQNAIINYKNSILVGTINGLIQCKTNVLTESVKNPFIHIQQVSVFHKNDRAKDLSIDLNGKGDKFYKLNYNQNHISISFKGVYLTNPESVLYRYKLVGVDNDFSKPIPNTEIEYSAIRPGSYTFQVYAIANGQQSNIEQFSFTIVPPYYDTILFKISAFLVLIFMIWLIFYLIFKTRERKKHQFEKLKLKEQEKIRKQTAEDFHDDIGNKLTRINVLSEILDKKVAGTEKEQKELIRLIRENASLLYTGTKDILWALDPHSDNLFEILMHIKNFGIDLFQNTGVTFKMEGVLSKYQKLQLSMEFNRNLTLIFKEMLNNVLKHAKASQVLIMVIETDHDTVNILTTDDGEGFDIETVQKGRGLNNIQTRCKRIKSTFQISSVKGKGTTTTISTRIPVTK</sequence>
<organism evidence="6 7">
    <name type="scientific">Pedobacter psychrodurus</name>
    <dbReference type="NCBI Taxonomy" id="2530456"/>
    <lineage>
        <taxon>Bacteria</taxon>
        <taxon>Pseudomonadati</taxon>
        <taxon>Bacteroidota</taxon>
        <taxon>Sphingobacteriia</taxon>
        <taxon>Sphingobacteriales</taxon>
        <taxon>Sphingobacteriaceae</taxon>
        <taxon>Pedobacter</taxon>
    </lineage>
</organism>
<evidence type="ECO:0000313" key="7">
    <source>
        <dbReference type="Proteomes" id="UP000293925"/>
    </source>
</evidence>
<feature type="transmembrane region" description="Helical" evidence="2">
    <location>
        <begin position="735"/>
        <end position="757"/>
    </location>
</feature>
<keyword evidence="7" id="KW-1185">Reference proteome</keyword>
<proteinExistence type="predicted"/>
<accession>A0A4R0Q8H1</accession>
<protein>
    <recommendedName>
        <fullName evidence="8">Signal transduction histidine kinase</fullName>
    </recommendedName>
</protein>
<dbReference type="InterPro" id="IPR013783">
    <property type="entry name" value="Ig-like_fold"/>
</dbReference>
<evidence type="ECO:0000259" key="3">
    <source>
        <dbReference type="Pfam" id="PF02518"/>
    </source>
</evidence>
<dbReference type="PANTHER" id="PTHR43547:SF2">
    <property type="entry name" value="HYBRID SIGNAL TRANSDUCTION HISTIDINE KINASE C"/>
    <property type="match status" value="1"/>
</dbReference>
<dbReference type="Pfam" id="PF02518">
    <property type="entry name" value="HATPase_c"/>
    <property type="match status" value="1"/>
</dbReference>
<dbReference type="Pfam" id="PF07494">
    <property type="entry name" value="Reg_prop"/>
    <property type="match status" value="3"/>
</dbReference>
<dbReference type="InterPro" id="IPR011712">
    <property type="entry name" value="Sig_transdc_His_kin_sub3_dim/P"/>
</dbReference>
<comment type="caution">
    <text evidence="6">The sequence shown here is derived from an EMBL/GenBank/DDBJ whole genome shotgun (WGS) entry which is preliminary data.</text>
</comment>
<dbReference type="Pfam" id="PF07730">
    <property type="entry name" value="HisKA_3"/>
    <property type="match status" value="1"/>
</dbReference>
<dbReference type="CDD" id="cd16917">
    <property type="entry name" value="HATPase_UhpB-NarQ-NarX-like"/>
    <property type="match status" value="1"/>
</dbReference>
<reference evidence="6 7" key="1">
    <citation type="submission" date="2019-02" db="EMBL/GenBank/DDBJ databases">
        <title>Pedobacter sp. RP-3-21 sp. nov., isolated from Arctic soil.</title>
        <authorList>
            <person name="Dahal R.H."/>
        </authorList>
    </citation>
    <scope>NUCLEOTIDE SEQUENCE [LARGE SCALE GENOMIC DNA]</scope>
    <source>
        <strain evidence="6 7">RP-3-21</strain>
    </source>
</reference>
<feature type="domain" description="Signal transduction histidine kinase subgroup 3 dimerisation and phosphoacceptor" evidence="5">
    <location>
        <begin position="779"/>
        <end position="843"/>
    </location>
</feature>
<gene>
    <name evidence="6" type="ORF">EZ456_01680</name>
</gene>